<sequence>MSPCFQDLTHLSVLSCHNLKYLFSSSTLGSFVKVQDIDIVYYFQIELKTICILHVSFPNLEEILISNMKNLEMIWRNQLTKDSMKAQHCQKLCKVNINSSKNLYVKRCGIEEIVAKEGVEDTTAKTFVFPHLTCLKLHDLQELKCFHPGIHNIKWLVLKESKLIGCDKWITYLLWSYLPLISLISWYSLFPWSKRASPTQLQFGAKRDLQPNAQHGITR</sequence>
<keyword evidence="1" id="KW-0611">Plant defense</keyword>
<dbReference type="InterPro" id="IPR050905">
    <property type="entry name" value="Plant_NBS-LRR"/>
</dbReference>
<keyword evidence="3" id="KW-1185">Reference proteome</keyword>
<dbReference type="EMBL" id="JANJYI010000009">
    <property type="protein sequence ID" value="KAK2636832.1"/>
    <property type="molecule type" value="Genomic_DNA"/>
</dbReference>
<protein>
    <submittedName>
        <fullName evidence="2">Uncharacterized protein</fullName>
    </submittedName>
</protein>
<dbReference type="PANTHER" id="PTHR33463:SF198">
    <property type="entry name" value="RPP4C3"/>
    <property type="match status" value="1"/>
</dbReference>
<evidence type="ECO:0000256" key="1">
    <source>
        <dbReference type="ARBA" id="ARBA00022821"/>
    </source>
</evidence>
<reference evidence="2" key="1">
    <citation type="journal article" date="2023" name="Plant J.">
        <title>Genome sequences and population genomics provide insights into the demographic history, inbreeding, and mutation load of two 'living fossil' tree species of Dipteronia.</title>
        <authorList>
            <person name="Feng Y."/>
            <person name="Comes H.P."/>
            <person name="Chen J."/>
            <person name="Zhu S."/>
            <person name="Lu R."/>
            <person name="Zhang X."/>
            <person name="Li P."/>
            <person name="Qiu J."/>
            <person name="Olsen K.M."/>
            <person name="Qiu Y."/>
        </authorList>
    </citation>
    <scope>NUCLEOTIDE SEQUENCE</scope>
    <source>
        <strain evidence="2">KIB01</strain>
    </source>
</reference>
<dbReference type="InterPro" id="IPR032675">
    <property type="entry name" value="LRR_dom_sf"/>
</dbReference>
<accession>A0AAD9TIQ8</accession>
<evidence type="ECO:0000313" key="2">
    <source>
        <dbReference type="EMBL" id="KAK2636832.1"/>
    </source>
</evidence>
<evidence type="ECO:0000313" key="3">
    <source>
        <dbReference type="Proteomes" id="UP001280121"/>
    </source>
</evidence>
<dbReference type="PANTHER" id="PTHR33463">
    <property type="entry name" value="NB-ARC DOMAIN-CONTAINING PROTEIN-RELATED"/>
    <property type="match status" value="1"/>
</dbReference>
<dbReference type="Gene3D" id="3.80.10.10">
    <property type="entry name" value="Ribonuclease Inhibitor"/>
    <property type="match status" value="1"/>
</dbReference>
<name>A0AAD9TIQ8_9ROSI</name>
<comment type="caution">
    <text evidence="2">The sequence shown here is derived from an EMBL/GenBank/DDBJ whole genome shotgun (WGS) entry which is preliminary data.</text>
</comment>
<gene>
    <name evidence="2" type="ORF">Ddye_031624</name>
</gene>
<organism evidence="2 3">
    <name type="scientific">Dipteronia dyeriana</name>
    <dbReference type="NCBI Taxonomy" id="168575"/>
    <lineage>
        <taxon>Eukaryota</taxon>
        <taxon>Viridiplantae</taxon>
        <taxon>Streptophyta</taxon>
        <taxon>Embryophyta</taxon>
        <taxon>Tracheophyta</taxon>
        <taxon>Spermatophyta</taxon>
        <taxon>Magnoliopsida</taxon>
        <taxon>eudicotyledons</taxon>
        <taxon>Gunneridae</taxon>
        <taxon>Pentapetalae</taxon>
        <taxon>rosids</taxon>
        <taxon>malvids</taxon>
        <taxon>Sapindales</taxon>
        <taxon>Sapindaceae</taxon>
        <taxon>Hippocastanoideae</taxon>
        <taxon>Acereae</taxon>
        <taxon>Dipteronia</taxon>
    </lineage>
</organism>
<dbReference type="AlphaFoldDB" id="A0AAD9TIQ8"/>
<dbReference type="Proteomes" id="UP001280121">
    <property type="component" value="Unassembled WGS sequence"/>
</dbReference>
<proteinExistence type="predicted"/>